<feature type="transmembrane region" description="Helical" evidence="1">
    <location>
        <begin position="140"/>
        <end position="161"/>
    </location>
</feature>
<organism evidence="2 3">
    <name type="scientific">Anaerotignum lactatifermentans</name>
    <dbReference type="NCBI Taxonomy" id="160404"/>
    <lineage>
        <taxon>Bacteria</taxon>
        <taxon>Bacillati</taxon>
        <taxon>Bacillota</taxon>
        <taxon>Clostridia</taxon>
        <taxon>Lachnospirales</taxon>
        <taxon>Anaerotignaceae</taxon>
        <taxon>Anaerotignum</taxon>
    </lineage>
</organism>
<protein>
    <recommendedName>
        <fullName evidence="4">Manganese efflux pump MntP</fullName>
    </recommendedName>
</protein>
<feature type="transmembrane region" description="Helical" evidence="1">
    <location>
        <begin position="112"/>
        <end position="134"/>
    </location>
</feature>
<reference evidence="2 3" key="1">
    <citation type="journal article" date="2021" name="Sci. Rep.">
        <title>The distribution of antibiotic resistance genes in chicken gut microbiota commensals.</title>
        <authorList>
            <person name="Juricova H."/>
            <person name="Matiasovicova J."/>
            <person name="Kubasova T."/>
            <person name="Cejkova D."/>
            <person name="Rychlik I."/>
        </authorList>
    </citation>
    <scope>NUCLEOTIDE SEQUENCE [LARGE SCALE GENOMIC DNA]</scope>
    <source>
        <strain evidence="2 3">An431b</strain>
    </source>
</reference>
<keyword evidence="3" id="KW-1185">Reference proteome</keyword>
<sequence>MGTGEILLVSLGLVLHLFEMTVKAGATQAAMRRRKILFFGCIFALVELALVAAGFVVMWFLERVLPLEIQRGLPMAGSFILLFLLGVYEFSQFRRKDDFEESRGEGLQAKKCVADGIRMGLLAFVVGLGGYYIYPGKAVSVAGIWLALCLTAFAGLGYGYWYGWKGRGLSAVCGCVFMAAALGVAFAG</sequence>
<feature type="transmembrane region" description="Helical" evidence="1">
    <location>
        <begin position="73"/>
        <end position="91"/>
    </location>
</feature>
<keyword evidence="1" id="KW-0472">Membrane</keyword>
<feature type="transmembrane region" description="Helical" evidence="1">
    <location>
        <begin position="168"/>
        <end position="187"/>
    </location>
</feature>
<gene>
    <name evidence="2" type="ORF">H9X83_04880</name>
</gene>
<dbReference type="EMBL" id="JACSNV010000005">
    <property type="protein sequence ID" value="MBM6877488.1"/>
    <property type="molecule type" value="Genomic_DNA"/>
</dbReference>
<evidence type="ECO:0000313" key="3">
    <source>
        <dbReference type="Proteomes" id="UP000729290"/>
    </source>
</evidence>
<proteinExistence type="predicted"/>
<name>A0ABS2G9N0_9FIRM</name>
<keyword evidence="1" id="KW-0812">Transmembrane</keyword>
<keyword evidence="1" id="KW-1133">Transmembrane helix</keyword>
<comment type="caution">
    <text evidence="2">The sequence shown here is derived from an EMBL/GenBank/DDBJ whole genome shotgun (WGS) entry which is preliminary data.</text>
</comment>
<accession>A0ABS2G9N0</accession>
<evidence type="ECO:0000256" key="1">
    <source>
        <dbReference type="SAM" id="Phobius"/>
    </source>
</evidence>
<evidence type="ECO:0000313" key="2">
    <source>
        <dbReference type="EMBL" id="MBM6877488.1"/>
    </source>
</evidence>
<evidence type="ECO:0008006" key="4">
    <source>
        <dbReference type="Google" id="ProtNLM"/>
    </source>
</evidence>
<dbReference type="RefSeq" id="WP_205133482.1">
    <property type="nucleotide sequence ID" value="NZ_JACSNT010000006.1"/>
</dbReference>
<dbReference type="Proteomes" id="UP000729290">
    <property type="component" value="Unassembled WGS sequence"/>
</dbReference>
<feature type="transmembrane region" description="Helical" evidence="1">
    <location>
        <begin position="36"/>
        <end position="61"/>
    </location>
</feature>